<evidence type="ECO:0000313" key="1">
    <source>
        <dbReference type="EMBL" id="KAG6418515.1"/>
    </source>
</evidence>
<evidence type="ECO:0000313" key="2">
    <source>
        <dbReference type="Proteomes" id="UP000298416"/>
    </source>
</evidence>
<reference evidence="1" key="2">
    <citation type="submission" date="2020-08" db="EMBL/GenBank/DDBJ databases">
        <title>Plant Genome Project.</title>
        <authorList>
            <person name="Zhang R.-G."/>
        </authorList>
    </citation>
    <scope>NUCLEOTIDE SEQUENCE</scope>
    <source>
        <strain evidence="1">Huo1</strain>
        <tissue evidence="1">Leaf</tissue>
    </source>
</reference>
<accession>A0A8X8XQ67</accession>
<organism evidence="1">
    <name type="scientific">Salvia splendens</name>
    <name type="common">Scarlet sage</name>
    <dbReference type="NCBI Taxonomy" id="180675"/>
    <lineage>
        <taxon>Eukaryota</taxon>
        <taxon>Viridiplantae</taxon>
        <taxon>Streptophyta</taxon>
        <taxon>Embryophyta</taxon>
        <taxon>Tracheophyta</taxon>
        <taxon>Spermatophyta</taxon>
        <taxon>Magnoliopsida</taxon>
        <taxon>eudicotyledons</taxon>
        <taxon>Gunneridae</taxon>
        <taxon>Pentapetalae</taxon>
        <taxon>asterids</taxon>
        <taxon>lamiids</taxon>
        <taxon>Lamiales</taxon>
        <taxon>Lamiaceae</taxon>
        <taxon>Nepetoideae</taxon>
        <taxon>Mentheae</taxon>
        <taxon>Salviinae</taxon>
        <taxon>Salvia</taxon>
        <taxon>Salvia subgen. Calosphace</taxon>
        <taxon>core Calosphace</taxon>
    </lineage>
</organism>
<keyword evidence="2" id="KW-1185">Reference proteome</keyword>
<protein>
    <submittedName>
        <fullName evidence="1">Uncharacterized protein</fullName>
    </submittedName>
</protein>
<name>A0A8X8XQ67_SALSN</name>
<gene>
    <name evidence="1" type="ORF">SASPL_120719</name>
</gene>
<proteinExistence type="predicted"/>
<sequence length="74" mass="8383">MVGFFMAYGMDGLTGLDMVGQTGNFVCKAALLLTVVEVLLFRRKEDIANIKKLADETTYYDKQWQASWQNPKDS</sequence>
<dbReference type="EMBL" id="PNBA02000007">
    <property type="protein sequence ID" value="KAG6418515.1"/>
    <property type="molecule type" value="Genomic_DNA"/>
</dbReference>
<dbReference type="Proteomes" id="UP000298416">
    <property type="component" value="Unassembled WGS sequence"/>
</dbReference>
<reference evidence="1" key="1">
    <citation type="submission" date="2018-01" db="EMBL/GenBank/DDBJ databases">
        <authorList>
            <person name="Mao J.F."/>
        </authorList>
    </citation>
    <scope>NUCLEOTIDE SEQUENCE</scope>
    <source>
        <strain evidence="1">Huo1</strain>
        <tissue evidence="1">Leaf</tissue>
    </source>
</reference>
<comment type="caution">
    <text evidence="1">The sequence shown here is derived from an EMBL/GenBank/DDBJ whole genome shotgun (WGS) entry which is preliminary data.</text>
</comment>
<dbReference type="AlphaFoldDB" id="A0A8X8XQ67"/>